<evidence type="ECO:0000256" key="1">
    <source>
        <dbReference type="ARBA" id="ARBA00000085"/>
    </source>
</evidence>
<dbReference type="KEGG" id="bvz:BRAD3257_5723"/>
<reference evidence="6 7" key="1">
    <citation type="submission" date="2018-03" db="EMBL/GenBank/DDBJ databases">
        <authorList>
            <person name="Gully D."/>
        </authorList>
    </citation>
    <scope>NUCLEOTIDE SEQUENCE [LARGE SCALE GENOMIC DNA]</scope>
    <source>
        <strain evidence="6">ORS3257</strain>
    </source>
</reference>
<dbReference type="PANTHER" id="PTHR42878">
    <property type="entry name" value="TWO-COMPONENT HISTIDINE KINASE"/>
    <property type="match status" value="1"/>
</dbReference>
<keyword evidence="3" id="KW-0808">Transferase</keyword>
<keyword evidence="4" id="KW-0418">Kinase</keyword>
<protein>
    <recommendedName>
        <fullName evidence="2">histidine kinase</fullName>
        <ecNumber evidence="2">2.7.13.3</ecNumber>
    </recommendedName>
</protein>
<dbReference type="PRINTS" id="PR00344">
    <property type="entry name" value="BCTRLSENSOR"/>
</dbReference>
<dbReference type="EC" id="2.7.13.3" evidence="2"/>
<dbReference type="InterPro" id="IPR036890">
    <property type="entry name" value="HATPase_C_sf"/>
</dbReference>
<evidence type="ECO:0000259" key="5">
    <source>
        <dbReference type="Pfam" id="PF02518"/>
    </source>
</evidence>
<dbReference type="Pfam" id="PF02518">
    <property type="entry name" value="HATPase_c"/>
    <property type="match status" value="1"/>
</dbReference>
<evidence type="ECO:0000256" key="3">
    <source>
        <dbReference type="ARBA" id="ARBA00022679"/>
    </source>
</evidence>
<dbReference type="InterPro" id="IPR004358">
    <property type="entry name" value="Sig_transdc_His_kin-like_C"/>
</dbReference>
<comment type="catalytic activity">
    <reaction evidence="1">
        <text>ATP + protein L-histidine = ADP + protein N-phospho-L-histidine.</text>
        <dbReference type="EC" id="2.7.13.3"/>
    </reaction>
</comment>
<evidence type="ECO:0000256" key="4">
    <source>
        <dbReference type="ARBA" id="ARBA00022777"/>
    </source>
</evidence>
<dbReference type="GO" id="GO:0007234">
    <property type="term" value="P:osmosensory signaling via phosphorelay pathway"/>
    <property type="evidence" value="ECO:0007669"/>
    <property type="project" value="TreeGrafter"/>
</dbReference>
<dbReference type="InterPro" id="IPR050351">
    <property type="entry name" value="BphY/WalK/GraS-like"/>
</dbReference>
<proteinExistence type="predicted"/>
<feature type="domain" description="Histidine kinase/HSP90-like ATPase" evidence="5">
    <location>
        <begin position="9"/>
        <end position="49"/>
    </location>
</feature>
<dbReference type="Proteomes" id="UP000246085">
    <property type="component" value="Chromosome BRAD3257"/>
</dbReference>
<dbReference type="InterPro" id="IPR003594">
    <property type="entry name" value="HATPase_dom"/>
</dbReference>
<name>A0A2U3Q5I6_9BRAD</name>
<dbReference type="PANTHER" id="PTHR42878:SF15">
    <property type="entry name" value="BACTERIOPHYTOCHROME"/>
    <property type="match status" value="1"/>
</dbReference>
<dbReference type="EMBL" id="LS398110">
    <property type="protein sequence ID" value="SPP96657.1"/>
    <property type="molecule type" value="Genomic_DNA"/>
</dbReference>
<dbReference type="GO" id="GO:0000156">
    <property type="term" value="F:phosphorelay response regulator activity"/>
    <property type="evidence" value="ECO:0007669"/>
    <property type="project" value="TreeGrafter"/>
</dbReference>
<dbReference type="Gene3D" id="3.30.565.10">
    <property type="entry name" value="Histidine kinase-like ATPase, C-terminal domain"/>
    <property type="match status" value="1"/>
</dbReference>
<sequence>MAPKPGDPDQYEGTGIGLSIASRIVQRHGGRIWATAEVGKGAAFYFGIPD</sequence>
<accession>A0A2U3Q5I6</accession>
<evidence type="ECO:0000256" key="2">
    <source>
        <dbReference type="ARBA" id="ARBA00012438"/>
    </source>
</evidence>
<dbReference type="GO" id="GO:0030295">
    <property type="term" value="F:protein kinase activator activity"/>
    <property type="evidence" value="ECO:0007669"/>
    <property type="project" value="TreeGrafter"/>
</dbReference>
<evidence type="ECO:0000313" key="6">
    <source>
        <dbReference type="EMBL" id="SPP96657.1"/>
    </source>
</evidence>
<dbReference type="AlphaFoldDB" id="A0A2U3Q5I6"/>
<dbReference type="GO" id="GO:0004673">
    <property type="term" value="F:protein histidine kinase activity"/>
    <property type="evidence" value="ECO:0007669"/>
    <property type="project" value="UniProtKB-EC"/>
</dbReference>
<dbReference type="SUPFAM" id="SSF55874">
    <property type="entry name" value="ATPase domain of HSP90 chaperone/DNA topoisomerase II/histidine kinase"/>
    <property type="match status" value="1"/>
</dbReference>
<gene>
    <name evidence="6" type="ORF">BRAD3257_5723</name>
</gene>
<organism evidence="6 7">
    <name type="scientific">Bradyrhizobium vignae</name>
    <dbReference type="NCBI Taxonomy" id="1549949"/>
    <lineage>
        <taxon>Bacteria</taxon>
        <taxon>Pseudomonadati</taxon>
        <taxon>Pseudomonadota</taxon>
        <taxon>Alphaproteobacteria</taxon>
        <taxon>Hyphomicrobiales</taxon>
        <taxon>Nitrobacteraceae</taxon>
        <taxon>Bradyrhizobium</taxon>
    </lineage>
</organism>
<evidence type="ECO:0000313" key="7">
    <source>
        <dbReference type="Proteomes" id="UP000246085"/>
    </source>
</evidence>
<dbReference type="RefSeq" id="WP_244607687.1">
    <property type="nucleotide sequence ID" value="NZ_JAGIKT010000003.1"/>
</dbReference>